<dbReference type="Pfam" id="PF00535">
    <property type="entry name" value="Glycos_transf_2"/>
    <property type="match status" value="1"/>
</dbReference>
<proteinExistence type="predicted"/>
<evidence type="ECO:0000313" key="2">
    <source>
        <dbReference type="EMBL" id="SMP06959.1"/>
    </source>
</evidence>
<accession>A0ABY1NDY0</accession>
<dbReference type="InterPro" id="IPR029044">
    <property type="entry name" value="Nucleotide-diphossugar_trans"/>
</dbReference>
<dbReference type="SUPFAM" id="SSF53448">
    <property type="entry name" value="Nucleotide-diphospho-sugar transferases"/>
    <property type="match status" value="1"/>
</dbReference>
<organism evidence="2 3">
    <name type="scientific">Desulfurobacterium pacificum</name>
    <dbReference type="NCBI Taxonomy" id="240166"/>
    <lineage>
        <taxon>Bacteria</taxon>
        <taxon>Pseudomonadati</taxon>
        <taxon>Aquificota</taxon>
        <taxon>Aquificia</taxon>
        <taxon>Desulfurobacteriales</taxon>
        <taxon>Desulfurobacteriaceae</taxon>
        <taxon>Desulfurobacterium</taxon>
    </lineage>
</organism>
<protein>
    <submittedName>
        <fullName evidence="2">Glycosyltransferase involved in cell wall bisynthesis</fullName>
    </submittedName>
</protein>
<dbReference type="PANTHER" id="PTHR43685:SF2">
    <property type="entry name" value="GLYCOSYLTRANSFERASE 2-LIKE DOMAIN-CONTAINING PROTEIN"/>
    <property type="match status" value="1"/>
</dbReference>
<dbReference type="RefSeq" id="WP_283399930.1">
    <property type="nucleotide sequence ID" value="NZ_FXUB01000001.1"/>
</dbReference>
<evidence type="ECO:0000259" key="1">
    <source>
        <dbReference type="Pfam" id="PF00535"/>
    </source>
</evidence>
<evidence type="ECO:0000313" key="3">
    <source>
        <dbReference type="Proteomes" id="UP001157911"/>
    </source>
</evidence>
<dbReference type="Proteomes" id="UP001157911">
    <property type="component" value="Unassembled WGS sequence"/>
</dbReference>
<dbReference type="EMBL" id="FXUB01000001">
    <property type="protein sequence ID" value="SMP06959.1"/>
    <property type="molecule type" value="Genomic_DNA"/>
</dbReference>
<dbReference type="Gene3D" id="3.40.50.150">
    <property type="entry name" value="Vaccinia Virus protein VP39"/>
    <property type="match status" value="1"/>
</dbReference>
<dbReference type="PANTHER" id="PTHR43685">
    <property type="entry name" value="GLYCOSYLTRANSFERASE"/>
    <property type="match status" value="1"/>
</dbReference>
<feature type="domain" description="Glycosyltransferase 2-like" evidence="1">
    <location>
        <begin position="233"/>
        <end position="335"/>
    </location>
</feature>
<dbReference type="InterPro" id="IPR050834">
    <property type="entry name" value="Glycosyltransf_2"/>
</dbReference>
<dbReference type="InterPro" id="IPR029063">
    <property type="entry name" value="SAM-dependent_MTases_sf"/>
</dbReference>
<dbReference type="Gene3D" id="3.90.550.10">
    <property type="entry name" value="Spore Coat Polysaccharide Biosynthesis Protein SpsA, Chain A"/>
    <property type="match status" value="1"/>
</dbReference>
<name>A0ABY1NDY0_9BACT</name>
<comment type="caution">
    <text evidence="2">The sequence shown here is derived from an EMBL/GenBank/DDBJ whole genome shotgun (WGS) entry which is preliminary data.</text>
</comment>
<dbReference type="InterPro" id="IPR001173">
    <property type="entry name" value="Glyco_trans_2-like"/>
</dbReference>
<reference evidence="2 3" key="1">
    <citation type="submission" date="2017-05" db="EMBL/GenBank/DDBJ databases">
        <authorList>
            <person name="Varghese N."/>
            <person name="Submissions S."/>
        </authorList>
    </citation>
    <scope>NUCLEOTIDE SEQUENCE [LARGE SCALE GENOMIC DNA]</scope>
    <source>
        <strain evidence="2 3">DSM 15522</strain>
    </source>
</reference>
<keyword evidence="3" id="KW-1185">Reference proteome</keyword>
<sequence length="632" mass="74750">MPELPDELFKQIESYVQLQKLLDFQLPLNFTRDWAASPDFLLVAVKGILKKKSSNSSLTIVEAGSGVSTVVLGYLLKKFFPQGKVFSLEHSYDFYEQTKKEIEFHRLGSFAEVFYAPLISYWINGREWLYYDLKEVKKRLQEEKRKVDVLFVDGPPAPVRKNIRYPILPLLKEFLPEEFLIILDDAKREDEREVAYMWKKELQVFSSWEPETEKGTLILEKIPFRNKELPFFSVCIPTYNRAHYLKQALESVLSQTFDNFEIIVYDDGSTDSTAEVVKKFNDSRIRYFKGEKNRGRPYARNQCVNLAKGDWIVWLDDDDVMKPDLLSSYAVAISRFPSVSVFYPLKLWILYENSKEMKLSQIIDYFKNRKACVRILMSSPPLPNPGVCIKKSVYDKYGLYDEEFYRAQDYEFWFRILPYEDIKGIDYEGLVYRIHDGNVSTFVELMDYSFESLAKRRFLQRFRLKDIYYFSNEPEELFASDLLAHQDYFNAAYYLWRFEKFSSLEKLLNVLGISDSCERLASKFERYLRLNRLEAAERVSEKLGVYYKKLLQVFASESADRKVFLASLKRLLLINPFFDLSRFSLSKEELEELEKVKDRILRVANKYEEGKREFAEIFWKRKLNESSGCHNS</sequence>
<gene>
    <name evidence="2" type="ORF">SAMN06265339_0425</name>
</gene>